<dbReference type="AlphaFoldDB" id="A0A2C6BH86"/>
<reference evidence="2 3" key="1">
    <citation type="submission" date="2017-06" db="EMBL/GenBank/DDBJ databases">
        <title>Draft genome sequence of Fusobacterium nucleatum subsp. polymorphum KCOM 1248 (=ChDC F113).</title>
        <authorList>
            <person name="Kook J.-K."/>
            <person name="Park S.-N."/>
            <person name="Lim Y.K."/>
            <person name="Roh H."/>
        </authorList>
    </citation>
    <scope>NUCLEOTIDE SEQUENCE [LARGE SCALE GENOMIC DNA]</scope>
    <source>
        <strain evidence="3">KCOM 1248 (ChDC F113)</strain>
    </source>
</reference>
<gene>
    <name evidence="2" type="ORF">CA836_12245</name>
</gene>
<dbReference type="EMBL" id="NIRK01000001">
    <property type="protein sequence ID" value="PHI03205.1"/>
    <property type="molecule type" value="Genomic_DNA"/>
</dbReference>
<evidence type="ECO:0008006" key="4">
    <source>
        <dbReference type="Google" id="ProtNLM"/>
    </source>
</evidence>
<keyword evidence="1" id="KW-0812">Transmembrane</keyword>
<protein>
    <recommendedName>
        <fullName evidence="4">B box-type domain-containing protein</fullName>
    </recommendedName>
</protein>
<dbReference type="RefSeq" id="WP_084026731.1">
    <property type="nucleotide sequence ID" value="NZ_CP077158.1"/>
</dbReference>
<name>A0A2C6BH86_FUSNP</name>
<keyword evidence="1" id="KW-1133">Transmembrane helix</keyword>
<evidence type="ECO:0000313" key="3">
    <source>
        <dbReference type="Proteomes" id="UP000223525"/>
    </source>
</evidence>
<organism evidence="2 3">
    <name type="scientific">Fusobacterium nucleatum subsp. polymorphum</name>
    <name type="common">Fusobacterium polymorphum</name>
    <dbReference type="NCBI Taxonomy" id="76857"/>
    <lineage>
        <taxon>Bacteria</taxon>
        <taxon>Fusobacteriati</taxon>
        <taxon>Fusobacteriota</taxon>
        <taxon>Fusobacteriia</taxon>
        <taxon>Fusobacteriales</taxon>
        <taxon>Fusobacteriaceae</taxon>
        <taxon>Fusobacterium</taxon>
    </lineage>
</organism>
<feature type="transmembrane region" description="Helical" evidence="1">
    <location>
        <begin position="122"/>
        <end position="141"/>
    </location>
</feature>
<dbReference type="Proteomes" id="UP000223525">
    <property type="component" value="Unassembled WGS sequence"/>
</dbReference>
<evidence type="ECO:0000256" key="1">
    <source>
        <dbReference type="SAM" id="Phobius"/>
    </source>
</evidence>
<sequence length="158" mass="17412">MNCFYHQNTTAVANCGGCGKGICRDCSYEMSSGSILCPSCFKGVIDFQISWLKNFKIRAIIGIILFIGFILMFLSKRGLDGIFWGIIIALFIASIPIANYVAGESPDPYVPTSFQSAGNLALFKFAVRFLIGPILLIKGFFEYKNVKKILASNQSLLK</sequence>
<feature type="transmembrane region" description="Helical" evidence="1">
    <location>
        <begin position="55"/>
        <end position="74"/>
    </location>
</feature>
<keyword evidence="1" id="KW-0472">Membrane</keyword>
<accession>A0A2C6BH86</accession>
<comment type="caution">
    <text evidence="2">The sequence shown here is derived from an EMBL/GenBank/DDBJ whole genome shotgun (WGS) entry which is preliminary data.</text>
</comment>
<evidence type="ECO:0000313" key="2">
    <source>
        <dbReference type="EMBL" id="PHI03205.1"/>
    </source>
</evidence>
<feature type="transmembrane region" description="Helical" evidence="1">
    <location>
        <begin position="81"/>
        <end position="102"/>
    </location>
</feature>
<proteinExistence type="predicted"/>